<evidence type="ECO:0008006" key="3">
    <source>
        <dbReference type="Google" id="ProtNLM"/>
    </source>
</evidence>
<gene>
    <name evidence="1" type="ORF">ACFSUB_01795</name>
</gene>
<proteinExistence type="predicted"/>
<comment type="caution">
    <text evidence="1">The sequence shown here is derived from an EMBL/GenBank/DDBJ whole genome shotgun (WGS) entry which is preliminary data.</text>
</comment>
<accession>A0ABW5SWP3</accession>
<evidence type="ECO:0000313" key="2">
    <source>
        <dbReference type="Proteomes" id="UP001597520"/>
    </source>
</evidence>
<dbReference type="Proteomes" id="UP001597520">
    <property type="component" value="Unassembled WGS sequence"/>
</dbReference>
<dbReference type="RefSeq" id="WP_380711472.1">
    <property type="nucleotide sequence ID" value="NZ_JBHUML010000002.1"/>
</dbReference>
<protein>
    <recommendedName>
        <fullName evidence="3">DUF2829 domain-containing protein</fullName>
    </recommendedName>
</protein>
<sequence>MIVTQSGLTGYEAIKAAVEEGKKIKQSYWNDGVYIAHEEEDSEIIAFSLSGRLMHSLKLDALNEKNWQVVEEEPSFQIDDWVVYDGSLQKYIGKVMNIEANFDVLTDYRSAGGAPQYFGYSELRHASEEEIEKEKERRKWRGVGREKDEYKVGDIVINLISGSVDEITSKYVSGGWGIRRTFGPMYNDSITLVTPVEHRFDKAGDSQ</sequence>
<name>A0ABW5SWP3_9BACI</name>
<keyword evidence="2" id="KW-1185">Reference proteome</keyword>
<organism evidence="1 2">
    <name type="scientific">Salibacterium lacus</name>
    <dbReference type="NCBI Taxonomy" id="1898109"/>
    <lineage>
        <taxon>Bacteria</taxon>
        <taxon>Bacillati</taxon>
        <taxon>Bacillota</taxon>
        <taxon>Bacilli</taxon>
        <taxon>Bacillales</taxon>
        <taxon>Bacillaceae</taxon>
    </lineage>
</organism>
<evidence type="ECO:0000313" key="1">
    <source>
        <dbReference type="EMBL" id="MFD2704185.1"/>
    </source>
</evidence>
<reference evidence="2" key="1">
    <citation type="journal article" date="2019" name="Int. J. Syst. Evol. Microbiol.">
        <title>The Global Catalogue of Microorganisms (GCM) 10K type strain sequencing project: providing services to taxonomists for standard genome sequencing and annotation.</title>
        <authorList>
            <consortium name="The Broad Institute Genomics Platform"/>
            <consortium name="The Broad Institute Genome Sequencing Center for Infectious Disease"/>
            <person name="Wu L."/>
            <person name="Ma J."/>
        </authorList>
    </citation>
    <scope>NUCLEOTIDE SEQUENCE [LARGE SCALE GENOMIC DNA]</scope>
    <source>
        <strain evidence="2">KCTC 33792</strain>
    </source>
</reference>
<dbReference type="EMBL" id="JBHUML010000002">
    <property type="protein sequence ID" value="MFD2704185.1"/>
    <property type="molecule type" value="Genomic_DNA"/>
</dbReference>